<accession>A0A2N3LN70</accession>
<dbReference type="RefSeq" id="WP_101353440.1">
    <property type="nucleotide sequence ID" value="NZ_PIQO01000003.1"/>
</dbReference>
<evidence type="ECO:0000256" key="1">
    <source>
        <dbReference type="SAM" id="Phobius"/>
    </source>
</evidence>
<protein>
    <submittedName>
        <fullName evidence="2">Uncharacterized protein</fullName>
    </submittedName>
</protein>
<keyword evidence="3" id="KW-1185">Reference proteome</keyword>
<dbReference type="AlphaFoldDB" id="A0A2N3LN70"/>
<dbReference type="Proteomes" id="UP000233440">
    <property type="component" value="Unassembled WGS sequence"/>
</dbReference>
<evidence type="ECO:0000313" key="2">
    <source>
        <dbReference type="EMBL" id="PKR86071.1"/>
    </source>
</evidence>
<keyword evidence="1" id="KW-0812">Transmembrane</keyword>
<reference evidence="2 3" key="1">
    <citation type="submission" date="2017-11" db="EMBL/GenBank/DDBJ databases">
        <title>Bacillus camelliae sp. nov., isolated from pu'er tea.</title>
        <authorList>
            <person name="Niu L."/>
        </authorList>
    </citation>
    <scope>NUCLEOTIDE SEQUENCE [LARGE SCALE GENOMIC DNA]</scope>
    <source>
        <strain evidence="2 3">7578-1</strain>
    </source>
</reference>
<gene>
    <name evidence="2" type="ORF">CWO92_06785</name>
</gene>
<sequence length="80" mass="9039">MWLDVIEIAVFLLILGSLTLSFKIFKISEQKKNIVFLCLIVLLSLIIITDTTENANHKLPIFMGLILAATGLVRKLKQKK</sequence>
<evidence type="ECO:0000313" key="3">
    <source>
        <dbReference type="Proteomes" id="UP000233440"/>
    </source>
</evidence>
<organism evidence="2 3">
    <name type="scientific">Heyndrickxia camelliae</name>
    <dbReference type="NCBI Taxonomy" id="1707093"/>
    <lineage>
        <taxon>Bacteria</taxon>
        <taxon>Bacillati</taxon>
        <taxon>Bacillota</taxon>
        <taxon>Bacilli</taxon>
        <taxon>Bacillales</taxon>
        <taxon>Bacillaceae</taxon>
        <taxon>Heyndrickxia</taxon>
    </lineage>
</organism>
<feature type="transmembrane region" description="Helical" evidence="1">
    <location>
        <begin position="55"/>
        <end position="73"/>
    </location>
</feature>
<keyword evidence="1" id="KW-1133">Transmembrane helix</keyword>
<feature type="transmembrane region" description="Helical" evidence="1">
    <location>
        <begin position="32"/>
        <end position="49"/>
    </location>
</feature>
<keyword evidence="1" id="KW-0472">Membrane</keyword>
<feature type="transmembrane region" description="Helical" evidence="1">
    <location>
        <begin position="6"/>
        <end position="25"/>
    </location>
</feature>
<comment type="caution">
    <text evidence="2">The sequence shown here is derived from an EMBL/GenBank/DDBJ whole genome shotgun (WGS) entry which is preliminary data.</text>
</comment>
<name>A0A2N3LN70_9BACI</name>
<proteinExistence type="predicted"/>
<dbReference type="EMBL" id="PIQO01000003">
    <property type="protein sequence ID" value="PKR86071.1"/>
    <property type="molecule type" value="Genomic_DNA"/>
</dbReference>